<organism evidence="2 4">
    <name type="scientific">Cucumis melo var. makuwa</name>
    <name type="common">Oriental melon</name>
    <dbReference type="NCBI Taxonomy" id="1194695"/>
    <lineage>
        <taxon>Eukaryota</taxon>
        <taxon>Viridiplantae</taxon>
        <taxon>Streptophyta</taxon>
        <taxon>Embryophyta</taxon>
        <taxon>Tracheophyta</taxon>
        <taxon>Spermatophyta</taxon>
        <taxon>Magnoliopsida</taxon>
        <taxon>eudicotyledons</taxon>
        <taxon>Gunneridae</taxon>
        <taxon>Pentapetalae</taxon>
        <taxon>rosids</taxon>
        <taxon>fabids</taxon>
        <taxon>Cucurbitales</taxon>
        <taxon>Cucurbitaceae</taxon>
        <taxon>Benincaseae</taxon>
        <taxon>Cucumis</taxon>
    </lineage>
</organism>
<gene>
    <name evidence="2" type="ORF">E5676_scaffold237G001680</name>
    <name evidence="1" type="ORF">E6C27_scaffold36G002200</name>
</gene>
<evidence type="ECO:0000313" key="3">
    <source>
        <dbReference type="Proteomes" id="UP000321393"/>
    </source>
</evidence>
<dbReference type="OrthoDB" id="1657206at2759"/>
<dbReference type="PANTHER" id="PTHR35317">
    <property type="entry name" value="OS04G0629600 PROTEIN"/>
    <property type="match status" value="1"/>
</dbReference>
<dbReference type="EMBL" id="SSTE01018788">
    <property type="protein sequence ID" value="KAA0038023.1"/>
    <property type="molecule type" value="Genomic_DNA"/>
</dbReference>
<evidence type="ECO:0000313" key="4">
    <source>
        <dbReference type="Proteomes" id="UP000321947"/>
    </source>
</evidence>
<sequence length="199" mass="22803">MPNSSIVSRPPLLDGANYEYWKAQLMAFLKSLDLNCWKAVMAGWEQPTETSEDVGLHVFKLVNTCMSAKEAWDILEVAYKGTSKVKTSRLQILTSQFEEMKMEEDQSLSEYNVKILDIANKSFLLGERIPESKLVRKVLSSLPQRFNMKVTTIEEANDITKMKLEEQFGSLKTFELTLGDRDSRRMNEVVFSTVDEENT</sequence>
<evidence type="ECO:0000313" key="2">
    <source>
        <dbReference type="EMBL" id="TYK20574.1"/>
    </source>
</evidence>
<dbReference type="Pfam" id="PF14223">
    <property type="entry name" value="Retrotran_gag_2"/>
    <property type="match status" value="1"/>
</dbReference>
<accession>A0A5D3DAN5</accession>
<comment type="caution">
    <text evidence="2">The sequence shown here is derived from an EMBL/GenBank/DDBJ whole genome shotgun (WGS) entry which is preliminary data.</text>
</comment>
<proteinExistence type="predicted"/>
<dbReference type="EMBL" id="SSTD01006251">
    <property type="protein sequence ID" value="TYK20574.1"/>
    <property type="molecule type" value="Genomic_DNA"/>
</dbReference>
<dbReference type="Proteomes" id="UP000321393">
    <property type="component" value="Unassembled WGS sequence"/>
</dbReference>
<evidence type="ECO:0000313" key="1">
    <source>
        <dbReference type="EMBL" id="KAA0038023.1"/>
    </source>
</evidence>
<dbReference type="PANTHER" id="PTHR35317:SF23">
    <property type="entry name" value="OS04G0629600 PROTEIN"/>
    <property type="match status" value="1"/>
</dbReference>
<name>A0A5D3DAN5_CUCMM</name>
<dbReference type="Proteomes" id="UP000321947">
    <property type="component" value="Unassembled WGS sequence"/>
</dbReference>
<reference evidence="3 4" key="1">
    <citation type="submission" date="2019-08" db="EMBL/GenBank/DDBJ databases">
        <title>Draft genome sequences of two oriental melons (Cucumis melo L. var makuwa).</title>
        <authorList>
            <person name="Kwon S.-Y."/>
        </authorList>
    </citation>
    <scope>NUCLEOTIDE SEQUENCE [LARGE SCALE GENOMIC DNA]</scope>
    <source>
        <strain evidence="4">cv. Chang Bougi</strain>
        <strain evidence="3">cv. SW 3</strain>
        <tissue evidence="2">Leaf</tissue>
    </source>
</reference>
<protein>
    <submittedName>
        <fullName evidence="2">Gag-pol polyprotein</fullName>
    </submittedName>
</protein>
<dbReference type="AlphaFoldDB" id="A0A5D3DAN5"/>